<evidence type="ECO:0000259" key="6">
    <source>
        <dbReference type="Pfam" id="PF06985"/>
    </source>
</evidence>
<dbReference type="PANTHER" id="PTHR13000">
    <property type="entry name" value="NUCLEOPORIN P54"/>
    <property type="match status" value="1"/>
</dbReference>
<feature type="compositionally biased region" description="Low complexity" evidence="5">
    <location>
        <begin position="171"/>
        <end position="202"/>
    </location>
</feature>
<dbReference type="GO" id="GO:0017056">
    <property type="term" value="F:structural constituent of nuclear pore"/>
    <property type="evidence" value="ECO:0007669"/>
    <property type="project" value="TreeGrafter"/>
</dbReference>
<dbReference type="InterPro" id="IPR024864">
    <property type="entry name" value="Nup54/Nup57/Nup44"/>
</dbReference>
<dbReference type="Pfam" id="PF13634">
    <property type="entry name" value="Nucleoporin_FG"/>
    <property type="match status" value="1"/>
</dbReference>
<dbReference type="Pfam" id="PF13874">
    <property type="entry name" value="Nup54"/>
    <property type="match status" value="1"/>
</dbReference>
<keyword evidence="4" id="KW-0539">Nucleus</keyword>
<dbReference type="PANTHER" id="PTHR13000:SF0">
    <property type="entry name" value="NUCLEOPORIN P54"/>
    <property type="match status" value="1"/>
</dbReference>
<evidence type="ECO:0000256" key="1">
    <source>
        <dbReference type="ARBA" id="ARBA00004567"/>
    </source>
</evidence>
<feature type="compositionally biased region" description="Basic and acidic residues" evidence="5">
    <location>
        <begin position="762"/>
        <end position="775"/>
    </location>
</feature>
<organism evidence="8 9">
    <name type="scientific">Ramalina farinacea</name>
    <dbReference type="NCBI Taxonomy" id="258253"/>
    <lineage>
        <taxon>Eukaryota</taxon>
        <taxon>Fungi</taxon>
        <taxon>Dikarya</taxon>
        <taxon>Ascomycota</taxon>
        <taxon>Pezizomycotina</taxon>
        <taxon>Lecanoromycetes</taxon>
        <taxon>OSLEUM clade</taxon>
        <taxon>Lecanoromycetidae</taxon>
        <taxon>Lecanorales</taxon>
        <taxon>Lecanorineae</taxon>
        <taxon>Ramalinaceae</taxon>
        <taxon>Ramalina</taxon>
    </lineage>
</organism>
<protein>
    <submittedName>
        <fullName evidence="8">Nucleoporin nup57</fullName>
    </submittedName>
</protein>
<dbReference type="InterPro" id="IPR010730">
    <property type="entry name" value="HET"/>
</dbReference>
<dbReference type="EMBL" id="JAPUFD010000006">
    <property type="protein sequence ID" value="MDI1488004.1"/>
    <property type="molecule type" value="Genomic_DNA"/>
</dbReference>
<evidence type="ECO:0000256" key="3">
    <source>
        <dbReference type="ARBA" id="ARBA00023132"/>
    </source>
</evidence>
<feature type="compositionally biased region" description="Polar residues" evidence="5">
    <location>
        <begin position="15"/>
        <end position="27"/>
    </location>
</feature>
<dbReference type="GO" id="GO:0006999">
    <property type="term" value="P:nuclear pore organization"/>
    <property type="evidence" value="ECO:0007669"/>
    <property type="project" value="TreeGrafter"/>
</dbReference>
<gene>
    <name evidence="8" type="primary">NUP57</name>
    <name evidence="8" type="ORF">OHK93_007278</name>
</gene>
<evidence type="ECO:0000313" key="9">
    <source>
        <dbReference type="Proteomes" id="UP001161017"/>
    </source>
</evidence>
<feature type="compositionally biased region" description="Low complexity" evidence="5">
    <location>
        <begin position="128"/>
        <end position="160"/>
    </location>
</feature>
<dbReference type="InterPro" id="IPR025712">
    <property type="entry name" value="Nup54_alpha-helical_dom"/>
</dbReference>
<feature type="compositionally biased region" description="Gly residues" evidence="5">
    <location>
        <begin position="161"/>
        <end position="170"/>
    </location>
</feature>
<keyword evidence="3" id="KW-0653">Protein transport</keyword>
<dbReference type="InterPro" id="IPR025574">
    <property type="entry name" value="Nucleoporin_FG_rpt"/>
</dbReference>
<feature type="domain" description="Heterokaryon incompatibility" evidence="6">
    <location>
        <begin position="502"/>
        <end position="608"/>
    </location>
</feature>
<keyword evidence="3" id="KW-0509">mRNA transport</keyword>
<evidence type="ECO:0000256" key="2">
    <source>
        <dbReference type="ARBA" id="ARBA00022448"/>
    </source>
</evidence>
<feature type="region of interest" description="Disordered" evidence="5">
    <location>
        <begin position="442"/>
        <end position="462"/>
    </location>
</feature>
<feature type="region of interest" description="Disordered" evidence="5">
    <location>
        <begin position="1"/>
        <end position="232"/>
    </location>
</feature>
<sequence>MSSLFGQPSGGAPSIFSQPNNTSTQAPPGTGLFGSANPSSAQNKPNLFGSLSTNTTNTSQPQAGGGLFGSTPAQPAQTGGGGLFGSTPQPAQTGAGGVFGNSTSQAQPSGGLFGRVEPAKPAGGGLFGSSTAQQNPQQQQQGSGLFGALGQSTQQQPQQQQGGGLFGGLGQSTQQQPQQQQGSGLFSGLGQSTQQQPQQQQQQGGGLFGSFGQPAQQQQQQQQQPQQASVLGQSQYGRSRLFGDSQIEPRQKSVINQIELAFSKWNPQSPSTLFQTYLYNAVPPNAAPFYGPGPEDDETKWEEALAKKPSPGAIPVAVSGFQQLGLRMLQQMQHLNILNGRLHEINDGLNALLQKHDLEVSIRAAECRRRHLKLSRQCLGLAAKTQCLRNRGYAMDGAEEALRKKLLGLEKQVFDPALDGRGEEIWARMVSVRERGRQLQREYERAGRGLGGGDDGRKGGSGIDEEILKRAMKAKKPKSPLQLYALDCLTKAIVPLRPDDKYVALSYVWGEAADLAQSPLLPSGDAPVSTLPLSEFPLTIKDSIEITRNTGYRYLWVDRYCIPQVDVSQRHEAIANMDQVYARAAFTIIALDGANVHAGLHGPDVPGRGGGQAATAKALEGVQDGLVIVNWNVDQSETEVRFVLMLLRWVGDNIAERVGLLGHYEDRVISKLRGPETSIGSITILRPIVVSVALVIALVLFLTGATYAGTSNLFAAYVTGVALTWWDIEAPHPPHDAVTTEGEVSVTHDTNAAPLGDMPEQSIERDDTTKPEAEPSRPVPSSLPRKDKLSGHSIYRECYKDVVNLPLKPFSLPPSGSLYQHLSSPAAQENTGPINESKHQALASKAKTKGIEGGAQPAKVEALQSSTAPSDERPRQTEPLSLYPASILGFAMVSRDEIGFLIASVGQSKGIFSEQSSGGNSETSSASDLFLIIIWAITLCTIVGPKGQMILSALGVLAEEPKQPLSFHCLSKPGDSAFLQTKYFSVLPEKLARLFLSSQNATQDAGPAVRNASI</sequence>
<comment type="caution">
    <text evidence="8">The sequence shown here is derived from an EMBL/GenBank/DDBJ whole genome shotgun (WGS) entry which is preliminary data.</text>
</comment>
<dbReference type="Pfam" id="PF06985">
    <property type="entry name" value="HET"/>
    <property type="match status" value="1"/>
</dbReference>
<dbReference type="GO" id="GO:0044613">
    <property type="term" value="C:nuclear pore central transport channel"/>
    <property type="evidence" value="ECO:0007669"/>
    <property type="project" value="TreeGrafter"/>
</dbReference>
<accession>A0AA43QLW2</accession>
<dbReference type="GO" id="GO:0036228">
    <property type="term" value="P:protein localization to nuclear inner membrane"/>
    <property type="evidence" value="ECO:0007669"/>
    <property type="project" value="TreeGrafter"/>
</dbReference>
<keyword evidence="3" id="KW-0811">Translocation</keyword>
<keyword evidence="3" id="KW-0906">Nuclear pore complex</keyword>
<feature type="compositionally biased region" description="Low complexity" evidence="5">
    <location>
        <begin position="210"/>
        <end position="228"/>
    </location>
</feature>
<name>A0AA43QLW2_9LECA</name>
<keyword evidence="2" id="KW-0813">Transport</keyword>
<proteinExistence type="predicted"/>
<evidence type="ECO:0000259" key="7">
    <source>
        <dbReference type="Pfam" id="PF13874"/>
    </source>
</evidence>
<keyword evidence="9" id="KW-1185">Reference proteome</keyword>
<dbReference type="AlphaFoldDB" id="A0AA43QLW2"/>
<reference evidence="8" key="1">
    <citation type="journal article" date="2023" name="Genome Biol. Evol.">
        <title>First Whole Genome Sequence and Flow Cytometry Genome Size Data for the Lichen-Forming Fungus Ramalina farinacea (Ascomycota).</title>
        <authorList>
            <person name="Llewellyn T."/>
            <person name="Mian S."/>
            <person name="Hill R."/>
            <person name="Leitch I.J."/>
            <person name="Gaya E."/>
        </authorList>
    </citation>
    <scope>NUCLEOTIDE SEQUENCE</scope>
    <source>
        <strain evidence="8">LIQ254RAFAR</strain>
    </source>
</reference>
<evidence type="ECO:0000256" key="5">
    <source>
        <dbReference type="SAM" id="MobiDB-lite"/>
    </source>
</evidence>
<dbReference type="Gene3D" id="1.20.5.490">
    <property type="entry name" value="Single helix bin"/>
    <property type="match status" value="1"/>
</dbReference>
<feature type="region of interest" description="Disordered" evidence="5">
    <location>
        <begin position="749"/>
        <end position="788"/>
    </location>
</feature>
<feature type="domain" description="Nucleoporin Nup54 alpha-helical" evidence="7">
    <location>
        <begin position="293"/>
        <end position="429"/>
    </location>
</feature>
<dbReference type="GO" id="GO:0006607">
    <property type="term" value="P:NLS-bearing protein import into nucleus"/>
    <property type="evidence" value="ECO:0007669"/>
    <property type="project" value="TreeGrafter"/>
</dbReference>
<evidence type="ECO:0000256" key="4">
    <source>
        <dbReference type="ARBA" id="ARBA00023242"/>
    </source>
</evidence>
<dbReference type="Proteomes" id="UP001161017">
    <property type="component" value="Unassembled WGS sequence"/>
</dbReference>
<feature type="compositionally biased region" description="Polar residues" evidence="5">
    <location>
        <begin position="36"/>
        <end position="62"/>
    </location>
</feature>
<evidence type="ECO:0000313" key="8">
    <source>
        <dbReference type="EMBL" id="MDI1488004.1"/>
    </source>
</evidence>
<comment type="subcellular location">
    <subcellularLocation>
        <location evidence="1">Nucleus</location>
        <location evidence="1">Nuclear pore complex</location>
    </subcellularLocation>
</comment>
<feature type="compositionally biased region" description="Polar residues" evidence="5">
    <location>
        <begin position="821"/>
        <end position="834"/>
    </location>
</feature>
<feature type="region of interest" description="Disordered" evidence="5">
    <location>
        <begin position="821"/>
        <end position="878"/>
    </location>
</feature>